<sequence length="28" mass="3256">MRHCLTKMSPITFYSVDTVFMLLIGHTL</sequence>
<accession>A0A0A9BWK7</accession>
<proteinExistence type="predicted"/>
<dbReference type="EMBL" id="GBRH01230219">
    <property type="protein sequence ID" value="JAD67676.1"/>
    <property type="molecule type" value="Transcribed_RNA"/>
</dbReference>
<organism evidence="1">
    <name type="scientific">Arundo donax</name>
    <name type="common">Giant reed</name>
    <name type="synonym">Donax arundinaceus</name>
    <dbReference type="NCBI Taxonomy" id="35708"/>
    <lineage>
        <taxon>Eukaryota</taxon>
        <taxon>Viridiplantae</taxon>
        <taxon>Streptophyta</taxon>
        <taxon>Embryophyta</taxon>
        <taxon>Tracheophyta</taxon>
        <taxon>Spermatophyta</taxon>
        <taxon>Magnoliopsida</taxon>
        <taxon>Liliopsida</taxon>
        <taxon>Poales</taxon>
        <taxon>Poaceae</taxon>
        <taxon>PACMAD clade</taxon>
        <taxon>Arundinoideae</taxon>
        <taxon>Arundineae</taxon>
        <taxon>Arundo</taxon>
    </lineage>
</organism>
<protein>
    <submittedName>
        <fullName evidence="1">Uncharacterized protein</fullName>
    </submittedName>
</protein>
<reference evidence="1" key="2">
    <citation type="journal article" date="2015" name="Data Brief">
        <title>Shoot transcriptome of the giant reed, Arundo donax.</title>
        <authorList>
            <person name="Barrero R.A."/>
            <person name="Guerrero F.D."/>
            <person name="Moolhuijzen P."/>
            <person name="Goolsby J.A."/>
            <person name="Tidwell J."/>
            <person name="Bellgard S.E."/>
            <person name="Bellgard M.I."/>
        </authorList>
    </citation>
    <scope>NUCLEOTIDE SEQUENCE</scope>
    <source>
        <tissue evidence="1">Shoot tissue taken approximately 20 cm above the soil surface</tissue>
    </source>
</reference>
<dbReference type="AlphaFoldDB" id="A0A0A9BWK7"/>
<evidence type="ECO:0000313" key="1">
    <source>
        <dbReference type="EMBL" id="JAD67676.1"/>
    </source>
</evidence>
<reference evidence="1" key="1">
    <citation type="submission" date="2014-09" db="EMBL/GenBank/DDBJ databases">
        <authorList>
            <person name="Magalhaes I.L.F."/>
            <person name="Oliveira U."/>
            <person name="Santos F.R."/>
            <person name="Vidigal T.H.D.A."/>
            <person name="Brescovit A.D."/>
            <person name="Santos A.J."/>
        </authorList>
    </citation>
    <scope>NUCLEOTIDE SEQUENCE</scope>
    <source>
        <tissue evidence="1">Shoot tissue taken approximately 20 cm above the soil surface</tissue>
    </source>
</reference>
<name>A0A0A9BWK7_ARUDO</name>